<proteinExistence type="predicted"/>
<dbReference type="InterPro" id="IPR058248">
    <property type="entry name" value="Lxx211020-like"/>
</dbReference>
<evidence type="ECO:0008006" key="2">
    <source>
        <dbReference type="Google" id="ProtNLM"/>
    </source>
</evidence>
<dbReference type="PANTHER" id="PTHR36302">
    <property type="entry name" value="BLR7088 PROTEIN"/>
    <property type="match status" value="1"/>
</dbReference>
<accession>L7VVF3</accession>
<organism evidence="1">
    <name type="scientific">uncultured bacterium A1Q1_fos_2107</name>
    <dbReference type="NCBI Taxonomy" id="1256562"/>
    <lineage>
        <taxon>Bacteria</taxon>
        <taxon>environmental samples</taxon>
    </lineage>
</organism>
<sequence>MLPLVGSLGVAALVGCGPGTSRIEVADAVVPVPATADSAAIYLRITNDGDADDRLLKVSTPRAELTTLHKTTVDPDGRATMAGVGSVKIPAGETVSLSPGGLHLMMLQPDRLAAGDTVDLTLTFEQAGTVTVPATVTDDIDDVVGRG</sequence>
<dbReference type="PANTHER" id="PTHR36302:SF1">
    <property type="entry name" value="COPPER CHAPERONE PCU(A)C"/>
    <property type="match status" value="1"/>
</dbReference>
<dbReference type="EMBL" id="JX649859">
    <property type="protein sequence ID" value="AGC70993.1"/>
    <property type="molecule type" value="Genomic_DNA"/>
</dbReference>
<dbReference type="InterPro" id="IPR007410">
    <property type="entry name" value="LpqE-like"/>
</dbReference>
<dbReference type="SUPFAM" id="SSF110087">
    <property type="entry name" value="DR1885-like metal-binding protein"/>
    <property type="match status" value="1"/>
</dbReference>
<evidence type="ECO:0000313" key="1">
    <source>
        <dbReference type="EMBL" id="AGC70993.1"/>
    </source>
</evidence>
<dbReference type="InterPro" id="IPR036182">
    <property type="entry name" value="PCuAC_sf"/>
</dbReference>
<protein>
    <recommendedName>
        <fullName evidence="2">Copper chaperone PCu(A)C</fullName>
    </recommendedName>
</protein>
<name>L7VVF3_9BACT</name>
<dbReference type="Pfam" id="PF04314">
    <property type="entry name" value="PCuAC"/>
    <property type="match status" value="1"/>
</dbReference>
<reference evidence="1" key="1">
    <citation type="submission" date="2012-09" db="EMBL/GenBank/DDBJ databases">
        <title>Metagenomic Characterization of a Microbial Community in Wastewater Detects High Levels of Antibiotic Resistance.</title>
        <authorList>
            <person name="Abrams M."/>
            <person name="Caldwell A."/>
            <person name="Vandaei E."/>
            <person name="Lee W."/>
            <person name="Perrott J."/>
            <person name="Khan S.Y."/>
            <person name="Ta J."/>
            <person name="Romero D."/>
            <person name="Nguyen V."/>
            <person name="Pourmand N."/>
            <person name="Ouverney C.C."/>
        </authorList>
    </citation>
    <scope>NUCLEOTIDE SEQUENCE</scope>
</reference>
<dbReference type="Gene3D" id="2.60.40.1890">
    <property type="entry name" value="PCu(A)C copper chaperone"/>
    <property type="match status" value="1"/>
</dbReference>
<dbReference type="AlphaFoldDB" id="L7VVF3"/>